<keyword evidence="2" id="KW-1185">Reference proteome</keyword>
<comment type="caution">
    <text evidence="1">The sequence shown here is derived from an EMBL/GenBank/DDBJ whole genome shotgun (WGS) entry which is preliminary data.</text>
</comment>
<dbReference type="AlphaFoldDB" id="A0A2B4SJ56"/>
<evidence type="ECO:0000313" key="1">
    <source>
        <dbReference type="EMBL" id="PFX28557.1"/>
    </source>
</evidence>
<dbReference type="EMBL" id="LSMT01000081">
    <property type="protein sequence ID" value="PFX28557.1"/>
    <property type="molecule type" value="Genomic_DNA"/>
</dbReference>
<sequence length="112" mass="12922">MTDIAVFLGGKLSVDNDPESSIQFQHSFQRIFNERMIFKITRRDSGNRNIPHGRRLELELTPIDRFCLYCFYNVCTKNENENLRKQESTVDNTERISLVSSIQSMLGKSGSS</sequence>
<dbReference type="Proteomes" id="UP000225706">
    <property type="component" value="Unassembled WGS sequence"/>
</dbReference>
<name>A0A2B4SJ56_STYPI</name>
<reference evidence="2" key="1">
    <citation type="journal article" date="2017" name="bioRxiv">
        <title>Comparative analysis of the genomes of Stylophora pistillata and Acropora digitifera provides evidence for extensive differences between species of corals.</title>
        <authorList>
            <person name="Voolstra C.R."/>
            <person name="Li Y."/>
            <person name="Liew Y.J."/>
            <person name="Baumgarten S."/>
            <person name="Zoccola D."/>
            <person name="Flot J.-F."/>
            <person name="Tambutte S."/>
            <person name="Allemand D."/>
            <person name="Aranda M."/>
        </authorList>
    </citation>
    <scope>NUCLEOTIDE SEQUENCE [LARGE SCALE GENOMIC DNA]</scope>
</reference>
<protein>
    <submittedName>
        <fullName evidence="1">Uncharacterized protein</fullName>
    </submittedName>
</protein>
<evidence type="ECO:0000313" key="2">
    <source>
        <dbReference type="Proteomes" id="UP000225706"/>
    </source>
</evidence>
<proteinExistence type="predicted"/>
<gene>
    <name evidence="1" type="ORF">AWC38_SpisGene25786</name>
</gene>
<accession>A0A2B4SJ56</accession>
<organism evidence="1 2">
    <name type="scientific">Stylophora pistillata</name>
    <name type="common">Smooth cauliflower coral</name>
    <dbReference type="NCBI Taxonomy" id="50429"/>
    <lineage>
        <taxon>Eukaryota</taxon>
        <taxon>Metazoa</taxon>
        <taxon>Cnidaria</taxon>
        <taxon>Anthozoa</taxon>
        <taxon>Hexacorallia</taxon>
        <taxon>Scleractinia</taxon>
        <taxon>Astrocoeniina</taxon>
        <taxon>Pocilloporidae</taxon>
        <taxon>Stylophora</taxon>
    </lineage>
</organism>